<name>A0A0D3IRP0_EMIH1</name>
<organism evidence="2 3">
    <name type="scientific">Emiliania huxleyi (strain CCMP1516)</name>
    <dbReference type="NCBI Taxonomy" id="280463"/>
    <lineage>
        <taxon>Eukaryota</taxon>
        <taxon>Haptista</taxon>
        <taxon>Haptophyta</taxon>
        <taxon>Prymnesiophyceae</taxon>
        <taxon>Isochrysidales</taxon>
        <taxon>Noelaerhabdaceae</taxon>
        <taxon>Emiliania</taxon>
    </lineage>
</organism>
<dbReference type="RefSeq" id="XP_005766354.1">
    <property type="nucleotide sequence ID" value="XM_005766297.1"/>
</dbReference>
<sequence>MLPGLWAAELASVACLRRLCSVMAGGTARLAAAEGEAGHEPGTGWPGPQPPAPLSFEHTRPFLHAWFEREAEQREVARDELHRLSGWSYLSTAEFRSLVADAVHRLNPPIRDGAFVYELGIGAGAVLKTISSLHRIRPAGCDFSPKAIQRASEIFPAHAAAFRVGDIALPLSSKGGCAARAGAYSHVLSFGSLAMYLTHSEMAVALRNVAKLASAGGSVAVTHFIEADGEPKGTIVAPISRQRLRQLASAAGLTNISFHPMKYQGDRFMMTARGPRVDKSGWAGGPSPHTLPPRPTR</sequence>
<evidence type="ECO:0008006" key="4">
    <source>
        <dbReference type="Google" id="ProtNLM"/>
    </source>
</evidence>
<dbReference type="EnsemblProtists" id="EOD13925">
    <property type="protein sequence ID" value="EOD13925"/>
    <property type="gene ID" value="EMIHUDRAFT_119718"/>
</dbReference>
<dbReference type="SUPFAM" id="SSF53335">
    <property type="entry name" value="S-adenosyl-L-methionine-dependent methyltransferases"/>
    <property type="match status" value="1"/>
</dbReference>
<evidence type="ECO:0000256" key="1">
    <source>
        <dbReference type="SAM" id="MobiDB-lite"/>
    </source>
</evidence>
<dbReference type="AlphaFoldDB" id="A0A0D3IRP0"/>
<reference evidence="3" key="1">
    <citation type="journal article" date="2013" name="Nature">
        <title>Pan genome of the phytoplankton Emiliania underpins its global distribution.</title>
        <authorList>
            <person name="Read B.A."/>
            <person name="Kegel J."/>
            <person name="Klute M.J."/>
            <person name="Kuo A."/>
            <person name="Lefebvre S.C."/>
            <person name="Maumus F."/>
            <person name="Mayer C."/>
            <person name="Miller J."/>
            <person name="Monier A."/>
            <person name="Salamov A."/>
            <person name="Young J."/>
            <person name="Aguilar M."/>
            <person name="Claverie J.M."/>
            <person name="Frickenhaus S."/>
            <person name="Gonzalez K."/>
            <person name="Herman E.K."/>
            <person name="Lin Y.C."/>
            <person name="Napier J."/>
            <person name="Ogata H."/>
            <person name="Sarno A.F."/>
            <person name="Shmutz J."/>
            <person name="Schroeder D."/>
            <person name="de Vargas C."/>
            <person name="Verret F."/>
            <person name="von Dassow P."/>
            <person name="Valentin K."/>
            <person name="Van de Peer Y."/>
            <person name="Wheeler G."/>
            <person name="Dacks J.B."/>
            <person name="Delwiche C.F."/>
            <person name="Dyhrman S.T."/>
            <person name="Glockner G."/>
            <person name="John U."/>
            <person name="Richards T."/>
            <person name="Worden A.Z."/>
            <person name="Zhang X."/>
            <person name="Grigoriev I.V."/>
            <person name="Allen A.E."/>
            <person name="Bidle K."/>
            <person name="Borodovsky M."/>
            <person name="Bowler C."/>
            <person name="Brownlee C."/>
            <person name="Cock J.M."/>
            <person name="Elias M."/>
            <person name="Gladyshev V.N."/>
            <person name="Groth M."/>
            <person name="Guda C."/>
            <person name="Hadaegh A."/>
            <person name="Iglesias-Rodriguez M.D."/>
            <person name="Jenkins J."/>
            <person name="Jones B.M."/>
            <person name="Lawson T."/>
            <person name="Leese F."/>
            <person name="Lindquist E."/>
            <person name="Lobanov A."/>
            <person name="Lomsadze A."/>
            <person name="Malik S.B."/>
            <person name="Marsh M.E."/>
            <person name="Mackinder L."/>
            <person name="Mock T."/>
            <person name="Mueller-Roeber B."/>
            <person name="Pagarete A."/>
            <person name="Parker M."/>
            <person name="Probert I."/>
            <person name="Quesneville H."/>
            <person name="Raines C."/>
            <person name="Rensing S.A."/>
            <person name="Riano-Pachon D.M."/>
            <person name="Richier S."/>
            <person name="Rokitta S."/>
            <person name="Shiraiwa Y."/>
            <person name="Soanes D.M."/>
            <person name="van der Giezen M."/>
            <person name="Wahlund T.M."/>
            <person name="Williams B."/>
            <person name="Wilson W."/>
            <person name="Wolfe G."/>
            <person name="Wurch L.L."/>
        </authorList>
    </citation>
    <scope>NUCLEOTIDE SEQUENCE</scope>
</reference>
<feature type="region of interest" description="Disordered" evidence="1">
    <location>
        <begin position="275"/>
        <end position="297"/>
    </location>
</feature>
<reference evidence="2" key="2">
    <citation type="submission" date="2024-10" db="UniProtKB">
        <authorList>
            <consortium name="EnsemblProtists"/>
        </authorList>
    </citation>
    <scope>IDENTIFICATION</scope>
</reference>
<dbReference type="KEGG" id="ehx:EMIHUDRAFT_119718"/>
<dbReference type="HOGENOM" id="CLU_938231_0_0_1"/>
<proteinExistence type="predicted"/>
<dbReference type="PaxDb" id="2903-EOD13925"/>
<dbReference type="Gene3D" id="3.40.50.150">
    <property type="entry name" value="Vaccinia Virus protein VP39"/>
    <property type="match status" value="1"/>
</dbReference>
<dbReference type="Proteomes" id="UP000013827">
    <property type="component" value="Unassembled WGS sequence"/>
</dbReference>
<evidence type="ECO:0000313" key="3">
    <source>
        <dbReference type="Proteomes" id="UP000013827"/>
    </source>
</evidence>
<dbReference type="InterPro" id="IPR029063">
    <property type="entry name" value="SAM-dependent_MTases_sf"/>
</dbReference>
<accession>A0A0D3IRP0</accession>
<protein>
    <recommendedName>
        <fullName evidence="4">Methyltransferase domain-containing protein</fullName>
    </recommendedName>
</protein>
<evidence type="ECO:0000313" key="2">
    <source>
        <dbReference type="EnsemblProtists" id="EOD13925"/>
    </source>
</evidence>
<keyword evidence="3" id="KW-1185">Reference proteome</keyword>
<dbReference type="GeneID" id="17260082"/>